<feature type="region of interest" description="Disordered" evidence="11">
    <location>
        <begin position="65"/>
        <end position="101"/>
    </location>
</feature>
<feature type="compositionally biased region" description="Polar residues" evidence="11">
    <location>
        <begin position="487"/>
        <end position="498"/>
    </location>
</feature>
<gene>
    <name evidence="14" type="primary">ZNF750</name>
</gene>
<dbReference type="InterPro" id="IPR039064">
    <property type="entry name" value="ZNF750_Znf"/>
</dbReference>
<reference evidence="14" key="1">
    <citation type="submission" date="2025-08" db="UniProtKB">
        <authorList>
            <consortium name="RefSeq"/>
        </authorList>
    </citation>
    <scope>IDENTIFICATION</scope>
</reference>
<feature type="compositionally biased region" description="Polar residues" evidence="11">
    <location>
        <begin position="67"/>
        <end position="95"/>
    </location>
</feature>
<dbReference type="GO" id="GO:0008270">
    <property type="term" value="F:zinc ion binding"/>
    <property type="evidence" value="ECO:0007669"/>
    <property type="project" value="UniProtKB-KW"/>
</dbReference>
<evidence type="ECO:0000256" key="2">
    <source>
        <dbReference type="ARBA" id="ARBA00022723"/>
    </source>
</evidence>
<dbReference type="GO" id="GO:0000978">
    <property type="term" value="F:RNA polymerase II cis-regulatory region sequence-specific DNA binding"/>
    <property type="evidence" value="ECO:0007669"/>
    <property type="project" value="TreeGrafter"/>
</dbReference>
<organism evidence="13 14">
    <name type="scientific">Trichechus manatus latirostris</name>
    <name type="common">Florida manatee</name>
    <dbReference type="NCBI Taxonomy" id="127582"/>
    <lineage>
        <taxon>Eukaryota</taxon>
        <taxon>Metazoa</taxon>
        <taxon>Chordata</taxon>
        <taxon>Craniata</taxon>
        <taxon>Vertebrata</taxon>
        <taxon>Euteleostomi</taxon>
        <taxon>Mammalia</taxon>
        <taxon>Eutheria</taxon>
        <taxon>Afrotheria</taxon>
        <taxon>Sirenia</taxon>
        <taxon>Trichechidae</taxon>
        <taxon>Trichechus</taxon>
    </lineage>
</organism>
<dbReference type="Proteomes" id="UP000248480">
    <property type="component" value="Unplaced"/>
</dbReference>
<accession>A0A2Y9FVW1</accession>
<dbReference type="Pfam" id="PF15269">
    <property type="entry name" value="zf-C2H2_7"/>
    <property type="match status" value="1"/>
</dbReference>
<dbReference type="FunCoup" id="A0A2Y9FVW1">
    <property type="interactions" value="612"/>
</dbReference>
<evidence type="ECO:0000256" key="5">
    <source>
        <dbReference type="ARBA" id="ARBA00022833"/>
    </source>
</evidence>
<dbReference type="GO" id="GO:0005634">
    <property type="term" value="C:nucleus"/>
    <property type="evidence" value="ECO:0007669"/>
    <property type="project" value="UniProtKB-SubCell"/>
</dbReference>
<evidence type="ECO:0000256" key="3">
    <source>
        <dbReference type="ARBA" id="ARBA00022771"/>
    </source>
</evidence>
<protein>
    <recommendedName>
        <fullName evidence="10">Zinc finger protein 750</fullName>
    </recommendedName>
</protein>
<keyword evidence="13" id="KW-1185">Reference proteome</keyword>
<dbReference type="CTD" id="79755"/>
<keyword evidence="7" id="KW-0010">Activator</keyword>
<feature type="domain" description="Zinc finger protein 750-like zinc finger" evidence="12">
    <location>
        <begin position="6"/>
        <end position="57"/>
    </location>
</feature>
<sequence length="725" mass="77267">MSLLKERKPKKPHYIPRPPGKPFKYKCFQCPFTCNEKSHLFNHMKYGLCKNSITLVSEQDRVPKCAKSTSADPKQTSPADVTAKPASSRTATNGLANFDPKLQPSFAKEDVKENPGLHAHVSHKPPTQKPALRKDAAPRSPAPDAGTQPVLEGMGRPSAFVPVGEHRLKGPEHPEVPEMLALPSPAAKAASFHTKSAFHAPGYPWKAGSPFLPPEFPHKIPSTKAFGSISPYAQPPLPEYSPHFYTEHGLATIYSPYLLPGTPPEGDSPLLSSVYGAQDQRHFLPLPGPVPKHLNTPPSTYDHYRLFQQYHTSLPLPCGFYRPDSTFSSYGLKLPHVAGIARDHGAHLLEETTLVYPALSPSKLAPLSSHKKHTEFGKESPGPQAKDAPKDGQREAEGAKMSPRAGSAATGSPGRPSPTNFTQTSHTCEGLYDLSSKPAPSPMGRLHLPEQTLTAFKPVKKCTDCPSPQTLAHRAGSPGSLEAANQEPPSQTGSTSDSAEAVPPGPQDGSSIAPLNLSKKPETKPAPAAHGHAYGDTPPADMQDFPELQDMPLNLSVKDSCNALMPRPSFHSPPQDAGPAATHKTATDSPQEGPPDSETSSDGPAGVPATAPPSGRASDERAVDSSDEQKQTAAVALCQLAAYSPGKARVDSEKHSAQGPPAEQDAPTLGAKESRDVQSSALRPKGQKRTGQKDSGKSQPGAKKAKPNDTARVLTLRRRARCLNA</sequence>
<dbReference type="GO" id="GO:1990841">
    <property type="term" value="F:promoter-specific chromatin binding"/>
    <property type="evidence" value="ECO:0007669"/>
    <property type="project" value="TreeGrafter"/>
</dbReference>
<dbReference type="PANTHER" id="PTHR14678:SF1">
    <property type="entry name" value="ZINC FINGER PROTEIN 750"/>
    <property type="match status" value="1"/>
</dbReference>
<keyword evidence="9" id="KW-0539">Nucleus</keyword>
<dbReference type="PANTHER" id="PTHR14678">
    <property type="entry name" value="PROLINE-RICH PROTEIN 35-RELATED"/>
    <property type="match status" value="1"/>
</dbReference>
<dbReference type="InterPro" id="IPR039363">
    <property type="entry name" value="ZNF750"/>
</dbReference>
<feature type="compositionally biased region" description="Basic and acidic residues" evidence="11">
    <location>
        <begin position="387"/>
        <end position="398"/>
    </location>
</feature>
<dbReference type="GO" id="GO:0030154">
    <property type="term" value="P:cell differentiation"/>
    <property type="evidence" value="ECO:0007669"/>
    <property type="project" value="UniProtKB-KW"/>
</dbReference>
<dbReference type="InParanoid" id="A0A2Y9FVW1"/>
<keyword evidence="2" id="KW-0479">Metal-binding</keyword>
<feature type="compositionally biased region" description="Basic residues" evidence="11">
    <location>
        <begin position="715"/>
        <end position="725"/>
    </location>
</feature>
<feature type="region of interest" description="Disordered" evidence="11">
    <location>
        <begin position="116"/>
        <end position="158"/>
    </location>
</feature>
<dbReference type="OrthoDB" id="8933073at2759"/>
<evidence type="ECO:0000256" key="6">
    <source>
        <dbReference type="ARBA" id="ARBA00023015"/>
    </source>
</evidence>
<evidence type="ECO:0000256" key="9">
    <source>
        <dbReference type="ARBA" id="ARBA00023242"/>
    </source>
</evidence>
<comment type="subcellular location">
    <subcellularLocation>
        <location evidence="1">Nucleus</location>
    </subcellularLocation>
</comment>
<feature type="region of interest" description="Disordered" evidence="11">
    <location>
        <begin position="363"/>
        <end position="425"/>
    </location>
</feature>
<evidence type="ECO:0000256" key="8">
    <source>
        <dbReference type="ARBA" id="ARBA00023163"/>
    </source>
</evidence>
<dbReference type="STRING" id="127582.A0A2Y9FVW1"/>
<evidence type="ECO:0000256" key="7">
    <source>
        <dbReference type="ARBA" id="ARBA00023159"/>
    </source>
</evidence>
<evidence type="ECO:0000259" key="12">
    <source>
        <dbReference type="Pfam" id="PF15269"/>
    </source>
</evidence>
<evidence type="ECO:0000256" key="4">
    <source>
        <dbReference type="ARBA" id="ARBA00022782"/>
    </source>
</evidence>
<name>A0A2Y9FVW1_TRIMA</name>
<proteinExistence type="predicted"/>
<keyword evidence="8" id="KW-0804">Transcription</keyword>
<keyword evidence="5" id="KW-0862">Zinc</keyword>
<keyword evidence="3" id="KW-0863">Zinc-finger</keyword>
<keyword evidence="4" id="KW-0221">Differentiation</keyword>
<evidence type="ECO:0000256" key="11">
    <source>
        <dbReference type="SAM" id="MobiDB-lite"/>
    </source>
</evidence>
<dbReference type="GO" id="GO:0001228">
    <property type="term" value="F:DNA-binding transcription activator activity, RNA polymerase II-specific"/>
    <property type="evidence" value="ECO:0007669"/>
    <property type="project" value="TreeGrafter"/>
</dbReference>
<feature type="region of interest" description="Disordered" evidence="11">
    <location>
        <begin position="466"/>
        <end position="631"/>
    </location>
</feature>
<evidence type="ECO:0000256" key="10">
    <source>
        <dbReference type="ARBA" id="ARBA00040216"/>
    </source>
</evidence>
<feature type="compositionally biased region" description="Basic and acidic residues" evidence="11">
    <location>
        <begin position="617"/>
        <end position="630"/>
    </location>
</feature>
<evidence type="ECO:0000313" key="13">
    <source>
        <dbReference type="Proteomes" id="UP000248480"/>
    </source>
</evidence>
<evidence type="ECO:0000256" key="1">
    <source>
        <dbReference type="ARBA" id="ARBA00004123"/>
    </source>
</evidence>
<keyword evidence="6" id="KW-0805">Transcription regulation</keyword>
<dbReference type="GeneID" id="105756174"/>
<dbReference type="RefSeq" id="XP_012410326.1">
    <property type="nucleotide sequence ID" value="XM_012554872.2"/>
</dbReference>
<dbReference type="GO" id="GO:0008544">
    <property type="term" value="P:epidermis development"/>
    <property type="evidence" value="ECO:0007669"/>
    <property type="project" value="TreeGrafter"/>
</dbReference>
<dbReference type="AlphaFoldDB" id="A0A2Y9FVW1"/>
<dbReference type="KEGG" id="tmu:105756174"/>
<evidence type="ECO:0000313" key="14">
    <source>
        <dbReference type="RefSeq" id="XP_012410326.1"/>
    </source>
</evidence>
<feature type="region of interest" description="Disordered" evidence="11">
    <location>
        <begin position="645"/>
        <end position="725"/>
    </location>
</feature>